<name>A0ABM0GSU0_SACKO</name>
<dbReference type="InterPro" id="IPR029510">
    <property type="entry name" value="Ald_DH_CS_GLU"/>
</dbReference>
<evidence type="ECO:0000313" key="6">
    <source>
        <dbReference type="RefSeq" id="XP_002736595.1"/>
    </source>
</evidence>
<dbReference type="PANTHER" id="PTHR11699">
    <property type="entry name" value="ALDEHYDE DEHYDROGENASE-RELATED"/>
    <property type="match status" value="1"/>
</dbReference>
<dbReference type="PROSITE" id="PS00687">
    <property type="entry name" value="ALDEHYDE_DEHYDR_GLU"/>
    <property type="match status" value="1"/>
</dbReference>
<reference evidence="6" key="1">
    <citation type="submission" date="2025-08" db="UniProtKB">
        <authorList>
            <consortium name="RefSeq"/>
        </authorList>
    </citation>
    <scope>IDENTIFICATION</scope>
    <source>
        <tissue evidence="6">Testes</tissue>
    </source>
</reference>
<dbReference type="InterPro" id="IPR016160">
    <property type="entry name" value="Ald_DH_CS_CYS"/>
</dbReference>
<dbReference type="Proteomes" id="UP000694865">
    <property type="component" value="Unplaced"/>
</dbReference>
<evidence type="ECO:0000313" key="5">
    <source>
        <dbReference type="Proteomes" id="UP000694865"/>
    </source>
</evidence>
<organism evidence="5 6">
    <name type="scientific">Saccoglossus kowalevskii</name>
    <name type="common">Acorn worm</name>
    <dbReference type="NCBI Taxonomy" id="10224"/>
    <lineage>
        <taxon>Eukaryota</taxon>
        <taxon>Metazoa</taxon>
        <taxon>Hemichordata</taxon>
        <taxon>Enteropneusta</taxon>
        <taxon>Harrimaniidae</taxon>
        <taxon>Saccoglossus</taxon>
    </lineage>
</organism>
<protein>
    <submittedName>
        <fullName evidence="6">Aldehyde dehydrogenase family 9 member A1-A-like</fullName>
    </submittedName>
</protein>
<dbReference type="InterPro" id="IPR016162">
    <property type="entry name" value="Ald_DH_N"/>
</dbReference>
<dbReference type="Gene3D" id="3.40.605.10">
    <property type="entry name" value="Aldehyde Dehydrogenase, Chain A, domain 1"/>
    <property type="match status" value="1"/>
</dbReference>
<feature type="domain" description="Aldehyde dehydrogenase" evidence="4">
    <location>
        <begin position="50"/>
        <end position="505"/>
    </location>
</feature>
<dbReference type="SUPFAM" id="SSF53720">
    <property type="entry name" value="ALDH-like"/>
    <property type="match status" value="1"/>
</dbReference>
<dbReference type="NCBIfam" id="NF009725">
    <property type="entry name" value="PRK13252.1"/>
    <property type="match status" value="1"/>
</dbReference>
<feature type="active site" evidence="2">
    <location>
        <position position="276"/>
    </location>
</feature>
<dbReference type="Pfam" id="PF00171">
    <property type="entry name" value="Aldedh"/>
    <property type="match status" value="1"/>
</dbReference>
<evidence type="ECO:0000256" key="3">
    <source>
        <dbReference type="RuleBase" id="RU003345"/>
    </source>
</evidence>
<evidence type="ECO:0000256" key="1">
    <source>
        <dbReference type="ARBA" id="ARBA00023002"/>
    </source>
</evidence>
<dbReference type="InterPro" id="IPR016163">
    <property type="entry name" value="Ald_DH_C"/>
</dbReference>
<accession>A0ABM0GSU0</accession>
<comment type="similarity">
    <text evidence="3">Belongs to the aldehyde dehydrogenase family.</text>
</comment>
<evidence type="ECO:0000256" key="2">
    <source>
        <dbReference type="PROSITE-ProRule" id="PRU10007"/>
    </source>
</evidence>
<proteinExistence type="inferred from homology"/>
<dbReference type="RefSeq" id="XP_002736595.1">
    <property type="nucleotide sequence ID" value="XM_002736549.2"/>
</dbReference>
<dbReference type="Gene3D" id="3.40.309.10">
    <property type="entry name" value="Aldehyde Dehydrogenase, Chain A, domain 2"/>
    <property type="match status" value="1"/>
</dbReference>
<dbReference type="PROSITE" id="PS00070">
    <property type="entry name" value="ALDEHYDE_DEHYDR_CYS"/>
    <property type="match status" value="1"/>
</dbReference>
<gene>
    <name evidence="6" type="primary">LOC100373270</name>
</gene>
<keyword evidence="5" id="KW-1185">Reference proteome</keyword>
<sequence length="516" mass="55715">MLLRRVVSQSLKRDVQFRRFAGTLSLESPASLNYVDDHRITANNPDRSLDFKVYEPATGKLLCTCPSSSQDDIDNAVKSSQDAFHIWSSYSGSERAAVLRKAAKIIEDNHEDIARTEVKDNGKPISEARYDIVTGIDTLNYYAGLAPTIAGQHIQLPGGSFAYTRREPLGVCAAIGAWNYPFQIASWKAAPALACGNTMVFKPSPLTPLTAVVLAEIFTESGLPKGSFNVVQGGAEAGHMLSSHPGVAKVSFTGSVPTGKKIMANCAEDVKHVTLELGGKSPLIIFPDCDMNNAVSGALNANFLTQGEVCSNGTRVFVHKSIMKSFLEKIIDRTNNIKLGDPMKDETTMGAVISADHGKKILNYISGARKEGATVLCGGEKVIPNDSMLSGGFYISPCVLGDCRDDMTVVKEEVFGPVMSVLCFDSEEEVITRANDTVFGLAAGVFTNDLKKAHRVISKLEAGTCWINTFNLTPSEIPFGGYKQSGLGRENGSVTIEYYTQLKSVYVEMGNVECTM</sequence>
<keyword evidence="1 3" id="KW-0560">Oxidoreductase</keyword>
<dbReference type="InterPro" id="IPR016161">
    <property type="entry name" value="Ald_DH/histidinol_DH"/>
</dbReference>
<evidence type="ECO:0000259" key="4">
    <source>
        <dbReference type="Pfam" id="PF00171"/>
    </source>
</evidence>
<dbReference type="CDD" id="cd07090">
    <property type="entry name" value="ALDH_F9_TMBADH"/>
    <property type="match status" value="1"/>
</dbReference>
<dbReference type="GeneID" id="100373270"/>
<dbReference type="InterPro" id="IPR015590">
    <property type="entry name" value="Aldehyde_DH_dom"/>
</dbReference>